<gene>
    <name evidence="2" type="ORF">JCM19232_2579</name>
</gene>
<reference evidence="2 3" key="2">
    <citation type="submission" date="2015-01" db="EMBL/GenBank/DDBJ databases">
        <authorList>
            <consortium name="NBRP consortium"/>
            <person name="Sawabe T."/>
            <person name="Meirelles P."/>
            <person name="Feng G."/>
            <person name="Sayaka M."/>
            <person name="Hattori M."/>
            <person name="Ohkuma M."/>
        </authorList>
    </citation>
    <scope>NUCLEOTIDE SEQUENCE [LARGE SCALE GENOMIC DNA]</scope>
    <source>
        <strain evidence="2 3">JCM19232</strain>
    </source>
</reference>
<proteinExistence type="predicted"/>
<evidence type="ECO:0000259" key="1">
    <source>
        <dbReference type="Pfam" id="PF07755"/>
    </source>
</evidence>
<dbReference type="SUPFAM" id="SSF52540">
    <property type="entry name" value="P-loop containing nucleoside triphosphate hydrolases"/>
    <property type="match status" value="1"/>
</dbReference>
<feature type="domain" description="D-glutamate N-acetyltransferase-like C-terminal" evidence="1">
    <location>
        <begin position="2"/>
        <end position="78"/>
    </location>
</feature>
<protein>
    <submittedName>
        <fullName evidence="2">EBNA-1 nuclear protein</fullName>
    </submittedName>
</protein>
<evidence type="ECO:0000313" key="3">
    <source>
        <dbReference type="Proteomes" id="UP000031670"/>
    </source>
</evidence>
<reference evidence="2 3" key="1">
    <citation type="submission" date="2015-01" db="EMBL/GenBank/DDBJ databases">
        <title>Vibrio sp. C5 JCM 19232 whole genome shotgun sequence.</title>
        <authorList>
            <person name="Sawabe T."/>
            <person name="Meirelles P."/>
            <person name="Feng G."/>
            <person name="Sayaka M."/>
            <person name="Hattori M."/>
            <person name="Ohkuma M."/>
        </authorList>
    </citation>
    <scope>NUCLEOTIDE SEQUENCE [LARGE SCALE GENOMIC DNA]</scope>
    <source>
        <strain evidence="2 3">JCM19232</strain>
    </source>
</reference>
<organism evidence="2 3">
    <name type="scientific">Vibrio ishigakensis</name>
    <dbReference type="NCBI Taxonomy" id="1481914"/>
    <lineage>
        <taxon>Bacteria</taxon>
        <taxon>Pseudomonadati</taxon>
        <taxon>Pseudomonadota</taxon>
        <taxon>Gammaproteobacteria</taxon>
        <taxon>Vibrionales</taxon>
        <taxon>Vibrionaceae</taxon>
        <taxon>Vibrio</taxon>
    </lineage>
</organism>
<dbReference type="InterPro" id="IPR027417">
    <property type="entry name" value="P-loop_NTPase"/>
</dbReference>
<dbReference type="AlphaFoldDB" id="A0A0B8PLL7"/>
<dbReference type="Gene3D" id="3.40.50.300">
    <property type="entry name" value="P-loop containing nucleotide triphosphate hydrolases"/>
    <property type="match status" value="1"/>
</dbReference>
<dbReference type="InterPro" id="IPR035086">
    <property type="entry name" value="DgcN-like_C"/>
</dbReference>
<comment type="caution">
    <text evidence="2">The sequence shown here is derived from an EMBL/GenBank/DDBJ whole genome shotgun (WGS) entry which is preliminary data.</text>
</comment>
<name>A0A0B8PLL7_9VIBR</name>
<sequence length="86" mass="9409">MGRPHIRHLPHCKLPSISATIEANLSAARLTNPSARIAGICLNTSSLDTEEAKTLCADWQEQYGVPVTDPVRFGIESIARHLKANF</sequence>
<evidence type="ECO:0000313" key="2">
    <source>
        <dbReference type="EMBL" id="GAM63599.1"/>
    </source>
</evidence>
<dbReference type="Proteomes" id="UP000031670">
    <property type="component" value="Unassembled WGS sequence"/>
</dbReference>
<accession>A0A0B8PLL7</accession>
<dbReference type="Pfam" id="PF07755">
    <property type="entry name" value="DUF1611"/>
    <property type="match status" value="1"/>
</dbReference>
<dbReference type="EMBL" id="BBSA01000009">
    <property type="protein sequence ID" value="GAM63599.1"/>
    <property type="molecule type" value="Genomic_DNA"/>
</dbReference>